<dbReference type="RefSeq" id="YP_010110836.1">
    <property type="nucleotide sequence ID" value="NC_055875.1"/>
</dbReference>
<dbReference type="Proteomes" id="UP000593744">
    <property type="component" value="Segment"/>
</dbReference>
<organism evidence="1 2">
    <name type="scientific">uncultured phage cr10_1</name>
    <dbReference type="NCBI Taxonomy" id="2772066"/>
    <lineage>
        <taxon>Viruses</taxon>
        <taxon>Duplodnaviria</taxon>
        <taxon>Heunggongvirae</taxon>
        <taxon>Uroviricota</taxon>
        <taxon>Caudoviricetes</taxon>
        <taxon>Crassvirales</taxon>
        <taxon>Suoliviridae</taxon>
        <taxon>Boorivirinae</taxon>
        <taxon>Canhaevirus</taxon>
        <taxon>Canhaevirus hiberniae</taxon>
    </lineage>
</organism>
<evidence type="ECO:0000313" key="1">
    <source>
        <dbReference type="EMBL" id="QOR58678.1"/>
    </source>
</evidence>
<name>A0A7M1RWF9_9CAUD</name>
<keyword evidence="2" id="KW-1185">Reference proteome</keyword>
<dbReference type="KEGG" id="vg:65129158"/>
<dbReference type="GeneID" id="65129158"/>
<reference evidence="1 2" key="1">
    <citation type="submission" date="2020-07" db="EMBL/GenBank/DDBJ databases">
        <title>Taxonomic proposal: Crassvirales, a new order of highly abundant and diverse bacterial viruses.</title>
        <authorList>
            <person name="Shkoporov A.N."/>
            <person name="Stockdale S.R."/>
            <person name="Guerin E."/>
            <person name="Ross R.P."/>
            <person name="Hill C."/>
        </authorList>
    </citation>
    <scope>NUCLEOTIDE SEQUENCE [LARGE SCALE GENOMIC DNA]</scope>
</reference>
<accession>A0A7M1RWF9</accession>
<sequence length="140" mass="16590">MVKVPSKVKYDLFNVSSFTQEFICAGVRDNVIGMYNFLKEKGVQVKDKQADDLRISSRKSVVLLCTNSNSSNPFGIIQLKDWGWWNFYHNKHNRSSKPLYYTYNLPSQWHEMLRDGCIWKEMEVFDKPETYEGRKTCLFR</sequence>
<proteinExistence type="predicted"/>
<dbReference type="EMBL" id="MT774382">
    <property type="protein sequence ID" value="QOR58678.1"/>
    <property type="molecule type" value="Genomic_DNA"/>
</dbReference>
<evidence type="ECO:0000313" key="2">
    <source>
        <dbReference type="Proteomes" id="UP000593744"/>
    </source>
</evidence>
<protein>
    <submittedName>
        <fullName evidence="1">Uncharacterized protein</fullName>
    </submittedName>
</protein>